<accession>A0A834RB31</accession>
<evidence type="ECO:0000313" key="10">
    <source>
        <dbReference type="Proteomes" id="UP000070412"/>
    </source>
</evidence>
<dbReference type="GO" id="GO:0006417">
    <property type="term" value="P:regulation of translation"/>
    <property type="evidence" value="ECO:0007669"/>
    <property type="project" value="TreeGrafter"/>
</dbReference>
<dbReference type="GO" id="GO:0005737">
    <property type="term" value="C:cytoplasm"/>
    <property type="evidence" value="ECO:0007669"/>
    <property type="project" value="UniProtKB-SubCell"/>
</dbReference>
<evidence type="ECO:0000256" key="6">
    <source>
        <dbReference type="SAM" id="MobiDB-lite"/>
    </source>
</evidence>
<evidence type="ECO:0000256" key="4">
    <source>
        <dbReference type="ARBA" id="ARBA00022884"/>
    </source>
</evidence>
<dbReference type="SMART" id="SM00360">
    <property type="entry name" value="RRM"/>
    <property type="match status" value="2"/>
</dbReference>
<dbReference type="PROSITE" id="PS50102">
    <property type="entry name" value="RRM"/>
    <property type="match status" value="2"/>
</dbReference>
<dbReference type="CDD" id="cd12325">
    <property type="entry name" value="RRM1_hnRNPA_hnRNPD_like"/>
    <property type="match status" value="1"/>
</dbReference>
<evidence type="ECO:0000256" key="1">
    <source>
        <dbReference type="ARBA" id="ARBA00004496"/>
    </source>
</evidence>
<dbReference type="InterPro" id="IPR035979">
    <property type="entry name" value="RBD_domain_sf"/>
</dbReference>
<keyword evidence="2" id="KW-0963">Cytoplasm</keyword>
<proteinExistence type="predicted"/>
<gene>
    <name evidence="8" type="ORF">SSS_7063</name>
</gene>
<dbReference type="EMBL" id="WVUK01000056">
    <property type="protein sequence ID" value="KAF7493159.1"/>
    <property type="molecule type" value="Genomic_DNA"/>
</dbReference>
<dbReference type="OMA" id="TARTAMH"/>
<dbReference type="OrthoDB" id="1875751at2759"/>
<reference evidence="10" key="1">
    <citation type="journal article" date="2020" name="PLoS Negl. Trop. Dis.">
        <title>High-quality nuclear genome for Sarcoptes scabiei-A critical resource for a neglected parasite.</title>
        <authorList>
            <person name="Korhonen P.K."/>
            <person name="Gasser R.B."/>
            <person name="Ma G."/>
            <person name="Wang T."/>
            <person name="Stroehlein A.J."/>
            <person name="Young N.D."/>
            <person name="Ang C.S."/>
            <person name="Fernando D.D."/>
            <person name="Lu H.C."/>
            <person name="Taylor S."/>
            <person name="Reynolds S.L."/>
            <person name="Mofiz E."/>
            <person name="Najaraj S.H."/>
            <person name="Gowda H."/>
            <person name="Madugundu A."/>
            <person name="Renuse S."/>
            <person name="Holt D."/>
            <person name="Pandey A."/>
            <person name="Papenfuss A.T."/>
            <person name="Fischer K."/>
        </authorList>
    </citation>
    <scope>NUCLEOTIDE SEQUENCE [LARGE SCALE GENOMIC DNA]</scope>
</reference>
<dbReference type="PANTHER" id="PTHR48032:SF18">
    <property type="entry name" value="RRM DOMAIN-CONTAINING PROTEIN"/>
    <property type="match status" value="1"/>
</dbReference>
<reference evidence="8" key="2">
    <citation type="submission" date="2020-01" db="EMBL/GenBank/DDBJ databases">
        <authorList>
            <person name="Korhonen P.K.K."/>
            <person name="Guangxu M.G."/>
            <person name="Wang T.W."/>
            <person name="Stroehlein A.J.S."/>
            <person name="Young N.D."/>
            <person name="Ang C.-S.A."/>
            <person name="Fernando D.W.F."/>
            <person name="Lu H.L."/>
            <person name="Taylor S.T."/>
            <person name="Ehtesham M.E.M."/>
            <person name="Najaraj S.H.N."/>
            <person name="Harsha G.H.G."/>
            <person name="Madugundu A.M."/>
            <person name="Renuse S.R."/>
            <person name="Holt D.H."/>
            <person name="Pandey A.P."/>
            <person name="Papenfuss A.P."/>
            <person name="Gasser R.B.G."/>
            <person name="Fischer K.F."/>
        </authorList>
    </citation>
    <scope>NUCLEOTIDE SEQUENCE</scope>
    <source>
        <strain evidence="8">SSS_KF_BRIS2020</strain>
    </source>
</reference>
<dbReference type="GO" id="GO:0003729">
    <property type="term" value="F:mRNA binding"/>
    <property type="evidence" value="ECO:0007669"/>
    <property type="project" value="TreeGrafter"/>
</dbReference>
<feature type="region of interest" description="Disordered" evidence="6">
    <location>
        <begin position="258"/>
        <end position="289"/>
    </location>
</feature>
<reference evidence="9" key="3">
    <citation type="submission" date="2022-06" db="UniProtKB">
        <authorList>
            <consortium name="EnsemblMetazoa"/>
        </authorList>
    </citation>
    <scope>IDENTIFICATION</scope>
</reference>
<dbReference type="InterPro" id="IPR000504">
    <property type="entry name" value="RRM_dom"/>
</dbReference>
<feature type="compositionally biased region" description="Polar residues" evidence="6">
    <location>
        <begin position="261"/>
        <end position="289"/>
    </location>
</feature>
<dbReference type="SUPFAM" id="SSF54928">
    <property type="entry name" value="RNA-binding domain, RBD"/>
    <property type="match status" value="2"/>
</dbReference>
<organism evidence="8">
    <name type="scientific">Sarcoptes scabiei</name>
    <name type="common">Itch mite</name>
    <name type="synonym">Acarus scabiei</name>
    <dbReference type="NCBI Taxonomy" id="52283"/>
    <lineage>
        <taxon>Eukaryota</taxon>
        <taxon>Metazoa</taxon>
        <taxon>Ecdysozoa</taxon>
        <taxon>Arthropoda</taxon>
        <taxon>Chelicerata</taxon>
        <taxon>Arachnida</taxon>
        <taxon>Acari</taxon>
        <taxon>Acariformes</taxon>
        <taxon>Sarcoptiformes</taxon>
        <taxon>Astigmata</taxon>
        <taxon>Psoroptidia</taxon>
        <taxon>Sarcoptoidea</taxon>
        <taxon>Sarcoptidae</taxon>
        <taxon>Sarcoptinae</taxon>
        <taxon>Sarcoptes</taxon>
    </lineage>
</organism>
<dbReference type="Proteomes" id="UP000070412">
    <property type="component" value="Unassembled WGS sequence"/>
</dbReference>
<dbReference type="GO" id="GO:1990904">
    <property type="term" value="C:ribonucleoprotein complex"/>
    <property type="evidence" value="ECO:0007669"/>
    <property type="project" value="UniProtKB-KW"/>
</dbReference>
<evidence type="ECO:0000256" key="5">
    <source>
        <dbReference type="PROSITE-ProRule" id="PRU00176"/>
    </source>
</evidence>
<evidence type="ECO:0000313" key="9">
    <source>
        <dbReference type="EnsemblMetazoa" id="KAF7493159.1"/>
    </source>
</evidence>
<dbReference type="Gene3D" id="3.30.70.330">
    <property type="match status" value="2"/>
</dbReference>
<keyword evidence="8" id="KW-0687">Ribonucleoprotein</keyword>
<sequence>MADGTEEGKIFVGGLSWETNEDKLKKYFSDFGEIIECLIVRNPETGKSRGFGFVTFNDPLSVRKVLRVSNHQLDGRNIDPKECNSKSATTSRKDSKQHLNSSKIFLGGLPPNITETNLIEFFSKYGKVVEAIIMFDQEKKKSRGFGFLSFDNEDAINKVVAERYVTINGKQVEVKRAEPQFSKSNAPISNGMVSCSLRNVSPMPCMMMPWGMWQPFMPPMNGMPPGYSSNLWSAAMAAGPGWSPYGFLPNWNPASPYSHPAPQSSGPFVQTSSAAGQNVHTPSHNSTTNALPSQHPFMPPHINSINQNLPNGSTSGLPSSMIPSAINNTEALGNCSDGPNFSQQPRPNSNITTIFPPYNTHGNGIVSGQLPGSWPPSSFGNGTLPAAAANNVTNPMMVAQPSTAVPNQSNSDNMSTSYNQSLQFHGSRLMSQSQGYHPYRRS</sequence>
<dbReference type="PANTHER" id="PTHR48032">
    <property type="entry name" value="RNA-BINDING PROTEIN MUSASHI HOMOLOG RBP6"/>
    <property type="match status" value="1"/>
</dbReference>
<dbReference type="InterPro" id="IPR012677">
    <property type="entry name" value="Nucleotide-bd_a/b_plait_sf"/>
</dbReference>
<keyword evidence="3" id="KW-0677">Repeat</keyword>
<keyword evidence="10" id="KW-1185">Reference proteome</keyword>
<feature type="domain" description="RRM" evidence="7">
    <location>
        <begin position="102"/>
        <end position="179"/>
    </location>
</feature>
<evidence type="ECO:0000256" key="2">
    <source>
        <dbReference type="ARBA" id="ARBA00022490"/>
    </source>
</evidence>
<evidence type="ECO:0000256" key="3">
    <source>
        <dbReference type="ARBA" id="ARBA00022737"/>
    </source>
</evidence>
<dbReference type="AlphaFoldDB" id="A0A834RB31"/>
<evidence type="ECO:0000259" key="7">
    <source>
        <dbReference type="PROSITE" id="PS50102"/>
    </source>
</evidence>
<evidence type="ECO:0000313" key="8">
    <source>
        <dbReference type="EMBL" id="KAF7493159.1"/>
    </source>
</evidence>
<keyword evidence="4 5" id="KW-0694">RNA-binding</keyword>
<dbReference type="EnsemblMetazoa" id="SSS_7063s_mrna">
    <property type="protein sequence ID" value="KAF7493159.1"/>
    <property type="gene ID" value="SSS_7063"/>
</dbReference>
<feature type="region of interest" description="Disordered" evidence="6">
    <location>
        <begin position="76"/>
        <end position="96"/>
    </location>
</feature>
<dbReference type="FunFam" id="3.30.70.330:FF:000025">
    <property type="entry name" value="RNA-binding protein Musashi homolog 2 isoform X1"/>
    <property type="match status" value="1"/>
</dbReference>
<feature type="domain" description="RRM" evidence="7">
    <location>
        <begin position="8"/>
        <end position="95"/>
    </location>
</feature>
<comment type="subcellular location">
    <subcellularLocation>
        <location evidence="1">Cytoplasm</location>
    </subcellularLocation>
</comment>
<protein>
    <submittedName>
        <fullName evidence="8">Heterogeneous nuclear ribonucleoprotein 27C</fullName>
    </submittedName>
</protein>
<dbReference type="Pfam" id="PF00076">
    <property type="entry name" value="RRM_1"/>
    <property type="match status" value="2"/>
</dbReference>
<name>A0A834RB31_SARSC</name>